<dbReference type="Pfam" id="PF02518">
    <property type="entry name" value="HATPase_c"/>
    <property type="match status" value="1"/>
</dbReference>
<evidence type="ECO:0000256" key="7">
    <source>
        <dbReference type="ARBA" id="ARBA00022840"/>
    </source>
</evidence>
<dbReference type="Gene3D" id="1.20.5.1930">
    <property type="match status" value="1"/>
</dbReference>
<evidence type="ECO:0000256" key="3">
    <source>
        <dbReference type="ARBA" id="ARBA00022553"/>
    </source>
</evidence>
<evidence type="ECO:0000313" key="12">
    <source>
        <dbReference type="Proteomes" id="UP000245469"/>
    </source>
</evidence>
<dbReference type="OrthoDB" id="227596at2"/>
<organism evidence="11 12">
    <name type="scientific">Quadrisphaera granulorum</name>
    <dbReference type="NCBI Taxonomy" id="317664"/>
    <lineage>
        <taxon>Bacteria</taxon>
        <taxon>Bacillati</taxon>
        <taxon>Actinomycetota</taxon>
        <taxon>Actinomycetes</taxon>
        <taxon>Kineosporiales</taxon>
        <taxon>Kineosporiaceae</taxon>
        <taxon>Quadrisphaera</taxon>
    </lineage>
</organism>
<name>A0A316A6Z2_9ACTN</name>
<dbReference type="CDD" id="cd16917">
    <property type="entry name" value="HATPase_UhpB-NarQ-NarX-like"/>
    <property type="match status" value="1"/>
</dbReference>
<dbReference type="GO" id="GO:0005524">
    <property type="term" value="F:ATP binding"/>
    <property type="evidence" value="ECO:0007669"/>
    <property type="project" value="UniProtKB-KW"/>
</dbReference>
<dbReference type="RefSeq" id="WP_109774360.1">
    <property type="nucleotide sequence ID" value="NZ_QGDQ01000011.1"/>
</dbReference>
<dbReference type="EMBL" id="QGDQ01000011">
    <property type="protein sequence ID" value="PWJ53706.1"/>
    <property type="molecule type" value="Genomic_DNA"/>
</dbReference>
<accession>A0A316A6Z2</accession>
<dbReference type="InterPro" id="IPR050482">
    <property type="entry name" value="Sensor_HK_TwoCompSys"/>
</dbReference>
<protein>
    <recommendedName>
        <fullName evidence="2">histidine kinase</fullName>
        <ecNumber evidence="2">2.7.13.3</ecNumber>
    </recommendedName>
</protein>
<dbReference type="InterPro" id="IPR005467">
    <property type="entry name" value="His_kinase_dom"/>
</dbReference>
<evidence type="ECO:0000256" key="1">
    <source>
        <dbReference type="ARBA" id="ARBA00000085"/>
    </source>
</evidence>
<dbReference type="PROSITE" id="PS50109">
    <property type="entry name" value="HIS_KIN"/>
    <property type="match status" value="1"/>
</dbReference>
<dbReference type="InterPro" id="IPR036890">
    <property type="entry name" value="HATPase_C_sf"/>
</dbReference>
<evidence type="ECO:0000256" key="6">
    <source>
        <dbReference type="ARBA" id="ARBA00022777"/>
    </source>
</evidence>
<dbReference type="GO" id="GO:0046983">
    <property type="term" value="F:protein dimerization activity"/>
    <property type="evidence" value="ECO:0007669"/>
    <property type="project" value="InterPro"/>
</dbReference>
<keyword evidence="3" id="KW-0597">Phosphoprotein</keyword>
<feature type="domain" description="Histidine kinase" evidence="10">
    <location>
        <begin position="282"/>
        <end position="379"/>
    </location>
</feature>
<dbReference type="Pfam" id="PF07730">
    <property type="entry name" value="HisKA_3"/>
    <property type="match status" value="1"/>
</dbReference>
<evidence type="ECO:0000256" key="9">
    <source>
        <dbReference type="SAM" id="Phobius"/>
    </source>
</evidence>
<sequence length="385" mass="39626">MPGSSATQRSASWTDAATAGLYLCLSTQFALQPSPHPGWHLALSGLIAAALAVRSRAPVTALAAASALTAIALLSGVSGEPLVGVAVVVATVLTHRPDGLPRWALAALATVAAFIVLSVAVPSGSPAPGELGGLWTVLSCLCLTAGVIVGSHAAATRSAARVAAREREARALHEERLRLAREVHDVSSSTLVSIGVQASLASVQRDPNDLRQTLLAVEARSKQAARQLRLYLTDLRGERPATDMAARVEAVLEQARAAGVRCTAQVDAIASRHLPRTTQHALCRALEEALTNVAKHAPGSAASVRLVHSEQPAAVDLVVDDDGPGFRPLDHQDHASTAMSGGFGLQGMRERAASLAGTLTLGRSPSGGARVHLHLPLVSGLGDAA</sequence>
<dbReference type="InterPro" id="IPR003594">
    <property type="entry name" value="HATPase_dom"/>
</dbReference>
<proteinExistence type="predicted"/>
<evidence type="ECO:0000256" key="8">
    <source>
        <dbReference type="ARBA" id="ARBA00023012"/>
    </source>
</evidence>
<comment type="caution">
    <text evidence="11">The sequence shown here is derived from an EMBL/GenBank/DDBJ whole genome shotgun (WGS) entry which is preliminary data.</text>
</comment>
<reference evidence="11 12" key="1">
    <citation type="submission" date="2018-03" db="EMBL/GenBank/DDBJ databases">
        <title>Genomic Encyclopedia of Archaeal and Bacterial Type Strains, Phase II (KMG-II): from individual species to whole genera.</title>
        <authorList>
            <person name="Goeker M."/>
        </authorList>
    </citation>
    <scope>NUCLEOTIDE SEQUENCE [LARGE SCALE GENOMIC DNA]</scope>
    <source>
        <strain evidence="11 12">DSM 44889</strain>
    </source>
</reference>
<keyword evidence="9" id="KW-0812">Transmembrane</keyword>
<dbReference type="EC" id="2.7.13.3" evidence="2"/>
<feature type="transmembrane region" description="Helical" evidence="9">
    <location>
        <begin position="133"/>
        <end position="155"/>
    </location>
</feature>
<dbReference type="Proteomes" id="UP000245469">
    <property type="component" value="Unassembled WGS sequence"/>
</dbReference>
<feature type="transmembrane region" description="Helical" evidence="9">
    <location>
        <begin position="103"/>
        <end position="121"/>
    </location>
</feature>
<dbReference type="SUPFAM" id="SSF55874">
    <property type="entry name" value="ATPase domain of HSP90 chaperone/DNA topoisomerase II/histidine kinase"/>
    <property type="match status" value="1"/>
</dbReference>
<dbReference type="InterPro" id="IPR011712">
    <property type="entry name" value="Sig_transdc_His_kin_sub3_dim/P"/>
</dbReference>
<keyword evidence="6 11" id="KW-0418">Kinase</keyword>
<keyword evidence="9" id="KW-0472">Membrane</keyword>
<keyword evidence="8" id="KW-0902">Two-component regulatory system</keyword>
<keyword evidence="4" id="KW-0808">Transferase</keyword>
<keyword evidence="7" id="KW-0067">ATP-binding</keyword>
<dbReference type="SMART" id="SM00387">
    <property type="entry name" value="HATPase_c"/>
    <property type="match status" value="1"/>
</dbReference>
<evidence type="ECO:0000256" key="4">
    <source>
        <dbReference type="ARBA" id="ARBA00022679"/>
    </source>
</evidence>
<dbReference type="AlphaFoldDB" id="A0A316A6Z2"/>
<keyword evidence="12" id="KW-1185">Reference proteome</keyword>
<keyword evidence="5" id="KW-0547">Nucleotide-binding</keyword>
<dbReference type="Gene3D" id="3.30.565.10">
    <property type="entry name" value="Histidine kinase-like ATPase, C-terminal domain"/>
    <property type="match status" value="1"/>
</dbReference>
<evidence type="ECO:0000256" key="5">
    <source>
        <dbReference type="ARBA" id="ARBA00022741"/>
    </source>
</evidence>
<evidence type="ECO:0000259" key="10">
    <source>
        <dbReference type="PROSITE" id="PS50109"/>
    </source>
</evidence>
<keyword evidence="9" id="KW-1133">Transmembrane helix</keyword>
<dbReference type="PANTHER" id="PTHR24421:SF10">
    <property type="entry name" value="NITRATE_NITRITE SENSOR PROTEIN NARQ"/>
    <property type="match status" value="1"/>
</dbReference>
<feature type="transmembrane region" description="Helical" evidence="9">
    <location>
        <begin position="63"/>
        <end position="91"/>
    </location>
</feature>
<comment type="catalytic activity">
    <reaction evidence="1">
        <text>ATP + protein L-histidine = ADP + protein N-phospho-L-histidine.</text>
        <dbReference type="EC" id="2.7.13.3"/>
    </reaction>
</comment>
<evidence type="ECO:0000256" key="2">
    <source>
        <dbReference type="ARBA" id="ARBA00012438"/>
    </source>
</evidence>
<gene>
    <name evidence="11" type="ORF">BXY45_111109</name>
</gene>
<evidence type="ECO:0000313" key="11">
    <source>
        <dbReference type="EMBL" id="PWJ53706.1"/>
    </source>
</evidence>
<dbReference type="GO" id="GO:0016020">
    <property type="term" value="C:membrane"/>
    <property type="evidence" value="ECO:0007669"/>
    <property type="project" value="InterPro"/>
</dbReference>
<dbReference type="PANTHER" id="PTHR24421">
    <property type="entry name" value="NITRATE/NITRITE SENSOR PROTEIN NARX-RELATED"/>
    <property type="match status" value="1"/>
</dbReference>
<dbReference type="GO" id="GO:0000155">
    <property type="term" value="F:phosphorelay sensor kinase activity"/>
    <property type="evidence" value="ECO:0007669"/>
    <property type="project" value="InterPro"/>
</dbReference>